<dbReference type="EMBL" id="LLXI01001717">
    <property type="protein sequence ID" value="PKY54904.1"/>
    <property type="molecule type" value="Genomic_DNA"/>
</dbReference>
<proteinExistence type="predicted"/>
<dbReference type="Gene3D" id="3.80.10.10">
    <property type="entry name" value="Ribonuclease Inhibitor"/>
    <property type="match status" value="1"/>
</dbReference>
<evidence type="ECO:0000313" key="2">
    <source>
        <dbReference type="Proteomes" id="UP000234323"/>
    </source>
</evidence>
<sequence>MEYTHLYISQNFDYNFIPGAEVCFSKIEFLKFNNRLKLYIYGPDYNDGIVKLIENQKKLFNISFLDIDKSFVNLKILELKGNNTNKEWYNIRDLQYFLPSLQTLNATDIPIACYNGILIRAVYHNCPNIMYLELLYKNENILDLEKLLNNCQYPKRLSLYCYYRANLFCQPEIPVGYFIRNLAGSSPPGLFEFNFKSTDNKPGNYRKVINDELIDLVERYKEKGVIKNYVYYSNYFNREYTNILDKYIVEKIKLPYNDNNSRLLIFIIN</sequence>
<organism evidence="1 2">
    <name type="scientific">Rhizophagus irregularis</name>
    <dbReference type="NCBI Taxonomy" id="588596"/>
    <lineage>
        <taxon>Eukaryota</taxon>
        <taxon>Fungi</taxon>
        <taxon>Fungi incertae sedis</taxon>
        <taxon>Mucoromycota</taxon>
        <taxon>Glomeromycotina</taxon>
        <taxon>Glomeromycetes</taxon>
        <taxon>Glomerales</taxon>
        <taxon>Glomeraceae</taxon>
        <taxon>Rhizophagus</taxon>
    </lineage>
</organism>
<comment type="caution">
    <text evidence="1">The sequence shown here is derived from an EMBL/GenBank/DDBJ whole genome shotgun (WGS) entry which is preliminary data.</text>
</comment>
<accession>A0A2I1H7R6</accession>
<dbReference type="Proteomes" id="UP000234323">
    <property type="component" value="Unassembled WGS sequence"/>
</dbReference>
<reference evidence="1 2" key="1">
    <citation type="submission" date="2015-10" db="EMBL/GenBank/DDBJ databases">
        <title>Genome analyses suggest a sexual origin of heterokaryosis in a supposedly ancient asexual fungus.</title>
        <authorList>
            <person name="Ropars J."/>
            <person name="Sedzielewska K."/>
            <person name="Noel J."/>
            <person name="Charron P."/>
            <person name="Farinelli L."/>
            <person name="Marton T."/>
            <person name="Kruger M."/>
            <person name="Pelin A."/>
            <person name="Brachmann A."/>
            <person name="Corradi N."/>
        </authorList>
    </citation>
    <scope>NUCLEOTIDE SEQUENCE [LARGE SCALE GENOMIC DNA]</scope>
    <source>
        <strain evidence="1 2">A4</strain>
    </source>
</reference>
<dbReference type="InterPro" id="IPR032675">
    <property type="entry name" value="LRR_dom_sf"/>
</dbReference>
<evidence type="ECO:0000313" key="1">
    <source>
        <dbReference type="EMBL" id="PKY54904.1"/>
    </source>
</evidence>
<gene>
    <name evidence="1" type="ORF">RhiirA4_473967</name>
</gene>
<name>A0A2I1H7R6_9GLOM</name>
<protein>
    <submittedName>
        <fullName evidence="1">Uncharacterized protein</fullName>
    </submittedName>
</protein>
<keyword evidence="2" id="KW-1185">Reference proteome</keyword>
<dbReference type="AlphaFoldDB" id="A0A2I1H7R6"/>
<dbReference type="SUPFAM" id="SSF52047">
    <property type="entry name" value="RNI-like"/>
    <property type="match status" value="1"/>
</dbReference>